<evidence type="ECO:0000313" key="1">
    <source>
        <dbReference type="EMBL" id="EXI67210.1"/>
    </source>
</evidence>
<evidence type="ECO:0000313" key="2">
    <source>
        <dbReference type="Proteomes" id="UP000020218"/>
    </source>
</evidence>
<dbReference type="Proteomes" id="UP000020218">
    <property type="component" value="Unassembled WGS sequence"/>
</dbReference>
<comment type="caution">
    <text evidence="1">The sequence shown here is derived from an EMBL/GenBank/DDBJ whole genome shotgun (WGS) entry which is preliminary data.</text>
</comment>
<sequence>MPQVDRVVTVCGEQVAWRSRPDWRRPEHRRIPDRTVVELDPFDRVAAAGEMVLQGERVAGAVDPDH</sequence>
<organism evidence="1 2">
    <name type="scientific">Candidatus Accumulibacter adjunctus</name>
    <dbReference type="NCBI Taxonomy" id="1454001"/>
    <lineage>
        <taxon>Bacteria</taxon>
        <taxon>Pseudomonadati</taxon>
        <taxon>Pseudomonadota</taxon>
        <taxon>Betaproteobacteria</taxon>
        <taxon>Candidatus Accumulibacter</taxon>
    </lineage>
</organism>
<proteinExistence type="predicted"/>
<dbReference type="EMBL" id="JFAX01000012">
    <property type="protein sequence ID" value="EXI67210.1"/>
    <property type="molecule type" value="Genomic_DNA"/>
</dbReference>
<accession>A0A011NRP1</accession>
<dbReference type="AlphaFoldDB" id="A0A011NRP1"/>
<name>A0A011NRP1_9PROT</name>
<reference evidence="1" key="1">
    <citation type="submission" date="2014-02" db="EMBL/GenBank/DDBJ databases">
        <title>Expanding our view of genomic diversity in Candidatus Accumulibacter clades.</title>
        <authorList>
            <person name="Skennerton C.T."/>
            <person name="Barr J.J."/>
            <person name="Slater F.R."/>
            <person name="Bond P.L."/>
            <person name="Tyson G.W."/>
        </authorList>
    </citation>
    <scope>NUCLEOTIDE SEQUENCE [LARGE SCALE GENOMIC DNA]</scope>
</reference>
<keyword evidence="2" id="KW-1185">Reference proteome</keyword>
<protein>
    <submittedName>
        <fullName evidence="1">Uncharacterized protein</fullName>
    </submittedName>
</protein>
<gene>
    <name evidence="1" type="ORF">AW08_02314</name>
</gene>